<name>A0ACC0HIT3_9ERIC</name>
<evidence type="ECO:0000313" key="1">
    <source>
        <dbReference type="EMBL" id="KAI8013130.1"/>
    </source>
</evidence>
<gene>
    <name evidence="1" type="ORF">LOK49_LG05G00008</name>
</gene>
<dbReference type="Proteomes" id="UP001060215">
    <property type="component" value="Chromosome 4"/>
</dbReference>
<keyword evidence="2" id="KW-1185">Reference proteome</keyword>
<sequence>MAQESGNQVFHVLTDGQNYFATKLWFFRNTYKEATIQVLNSDDLNLNDHDKATPLHLSLAEEFCISIHSIDKPSRTQIRTEYISVFSQSHYFLPKIFRTLKKVVVLDDNVIVQRDLSALWSLDMERKVNGAV</sequence>
<accession>A0ACC0HIT3</accession>
<dbReference type="EMBL" id="CM045761">
    <property type="protein sequence ID" value="KAI8013130.1"/>
    <property type="molecule type" value="Genomic_DNA"/>
</dbReference>
<reference evidence="1 2" key="1">
    <citation type="journal article" date="2022" name="Plant J.">
        <title>Chromosome-level genome of Camellia lanceoleosa provides a valuable resource for understanding genome evolution and self-incompatibility.</title>
        <authorList>
            <person name="Gong W."/>
            <person name="Xiao S."/>
            <person name="Wang L."/>
            <person name="Liao Z."/>
            <person name="Chang Y."/>
            <person name="Mo W."/>
            <person name="Hu G."/>
            <person name="Li W."/>
            <person name="Zhao G."/>
            <person name="Zhu H."/>
            <person name="Hu X."/>
            <person name="Ji K."/>
            <person name="Xiang X."/>
            <person name="Song Q."/>
            <person name="Yuan D."/>
            <person name="Jin S."/>
            <person name="Zhang L."/>
        </authorList>
    </citation>
    <scope>NUCLEOTIDE SEQUENCE [LARGE SCALE GENOMIC DNA]</scope>
    <source>
        <strain evidence="1">SQ_2022a</strain>
    </source>
</reference>
<protein>
    <submittedName>
        <fullName evidence="1">Galacturonosyltransferase 7</fullName>
    </submittedName>
</protein>
<comment type="caution">
    <text evidence="1">The sequence shown here is derived from an EMBL/GenBank/DDBJ whole genome shotgun (WGS) entry which is preliminary data.</text>
</comment>
<proteinExistence type="predicted"/>
<evidence type="ECO:0000313" key="2">
    <source>
        <dbReference type="Proteomes" id="UP001060215"/>
    </source>
</evidence>
<organism evidence="1 2">
    <name type="scientific">Camellia lanceoleosa</name>
    <dbReference type="NCBI Taxonomy" id="1840588"/>
    <lineage>
        <taxon>Eukaryota</taxon>
        <taxon>Viridiplantae</taxon>
        <taxon>Streptophyta</taxon>
        <taxon>Embryophyta</taxon>
        <taxon>Tracheophyta</taxon>
        <taxon>Spermatophyta</taxon>
        <taxon>Magnoliopsida</taxon>
        <taxon>eudicotyledons</taxon>
        <taxon>Gunneridae</taxon>
        <taxon>Pentapetalae</taxon>
        <taxon>asterids</taxon>
        <taxon>Ericales</taxon>
        <taxon>Theaceae</taxon>
        <taxon>Camellia</taxon>
    </lineage>
</organism>